<accession>A0A3P7LP37</accession>
<sequence>MGWSYNEKDRRQMDTKNLGMVHRWAGHIMRRTDDRWTLRTLEWIAREVKRPRGRPTTRWADVFVAGWTS</sequence>
<dbReference type="AlphaFoldDB" id="A0A3P7LP37"/>
<dbReference type="EMBL" id="UYYB01128485">
    <property type="protein sequence ID" value="VDM84215.1"/>
    <property type="molecule type" value="Genomic_DNA"/>
</dbReference>
<organism evidence="1 2">
    <name type="scientific">Strongylus vulgaris</name>
    <name type="common">Blood worm</name>
    <dbReference type="NCBI Taxonomy" id="40348"/>
    <lineage>
        <taxon>Eukaryota</taxon>
        <taxon>Metazoa</taxon>
        <taxon>Ecdysozoa</taxon>
        <taxon>Nematoda</taxon>
        <taxon>Chromadorea</taxon>
        <taxon>Rhabditida</taxon>
        <taxon>Rhabditina</taxon>
        <taxon>Rhabditomorpha</taxon>
        <taxon>Strongyloidea</taxon>
        <taxon>Strongylidae</taxon>
        <taxon>Strongylus</taxon>
    </lineage>
</organism>
<protein>
    <submittedName>
        <fullName evidence="1">Uncharacterized protein</fullName>
    </submittedName>
</protein>
<evidence type="ECO:0000313" key="2">
    <source>
        <dbReference type="Proteomes" id="UP000270094"/>
    </source>
</evidence>
<gene>
    <name evidence="1" type="ORF">SVUK_LOCUS19213</name>
</gene>
<reference evidence="1 2" key="1">
    <citation type="submission" date="2018-11" db="EMBL/GenBank/DDBJ databases">
        <authorList>
            <consortium name="Pathogen Informatics"/>
        </authorList>
    </citation>
    <scope>NUCLEOTIDE SEQUENCE [LARGE SCALE GENOMIC DNA]</scope>
</reference>
<proteinExistence type="predicted"/>
<evidence type="ECO:0000313" key="1">
    <source>
        <dbReference type="EMBL" id="VDM84215.1"/>
    </source>
</evidence>
<dbReference type="Proteomes" id="UP000270094">
    <property type="component" value="Unassembled WGS sequence"/>
</dbReference>
<keyword evidence="2" id="KW-1185">Reference proteome</keyword>
<name>A0A3P7LP37_STRVU</name>